<organism evidence="1 2">
    <name type="scientific">Penicillium expansum</name>
    <name type="common">Blue mold rot fungus</name>
    <dbReference type="NCBI Taxonomy" id="27334"/>
    <lineage>
        <taxon>Eukaryota</taxon>
        <taxon>Fungi</taxon>
        <taxon>Dikarya</taxon>
        <taxon>Ascomycota</taxon>
        <taxon>Pezizomycotina</taxon>
        <taxon>Eurotiomycetes</taxon>
        <taxon>Eurotiomycetidae</taxon>
        <taxon>Eurotiales</taxon>
        <taxon>Aspergillaceae</taxon>
        <taxon>Penicillium</taxon>
    </lineage>
</organism>
<reference evidence="1 2" key="1">
    <citation type="journal article" date="2015" name="Mol. Plant Microbe Interact.">
        <title>Genome, transcriptome, and functional analyses of Penicillium expansum provide new insights into secondary metabolism and pathogenicity.</title>
        <authorList>
            <person name="Ballester A.R."/>
            <person name="Marcet-Houben M."/>
            <person name="Levin E."/>
            <person name="Sela N."/>
            <person name="Selma-Lazaro C."/>
            <person name="Carmona L."/>
            <person name="Wisniewski M."/>
            <person name="Droby S."/>
            <person name="Gonzalez-Candelas L."/>
            <person name="Gabaldon T."/>
        </authorList>
    </citation>
    <scope>NUCLEOTIDE SEQUENCE [LARGE SCALE GENOMIC DNA]</scope>
    <source>
        <strain evidence="1 2">MD-8</strain>
    </source>
</reference>
<name>A0A0A2K167_PENEN</name>
<dbReference type="HOGENOM" id="CLU_045011_8_0_1"/>
<dbReference type="InterPro" id="IPR051828">
    <property type="entry name" value="HAD-like_hydrolase_domain"/>
</dbReference>
<gene>
    <name evidence="1" type="ORF">PEX2_085140</name>
</gene>
<dbReference type="STRING" id="27334.A0A0A2K167"/>
<dbReference type="GO" id="GO:0005634">
    <property type="term" value="C:nucleus"/>
    <property type="evidence" value="ECO:0007669"/>
    <property type="project" value="TreeGrafter"/>
</dbReference>
<dbReference type="VEuPathDB" id="FungiDB:PEXP_001560"/>
<evidence type="ECO:0000313" key="1">
    <source>
        <dbReference type="EMBL" id="KGO61439.1"/>
    </source>
</evidence>
<dbReference type="PANTHER" id="PTHR46191">
    <property type="match status" value="1"/>
</dbReference>
<protein>
    <recommendedName>
        <fullName evidence="3">Haloacid dehalogenase-like hydrolase</fullName>
    </recommendedName>
</protein>
<dbReference type="SUPFAM" id="SSF56784">
    <property type="entry name" value="HAD-like"/>
    <property type="match status" value="1"/>
</dbReference>
<proteinExistence type="predicted"/>
<dbReference type="InterPro" id="IPR044924">
    <property type="entry name" value="HAD-SF_hydro_IA_REG-2-like_cap"/>
</dbReference>
<sequence length="325" mass="37285">MSTPTTRLIPASSRTLLLTLDAFGTLFHPRLPVPEQYAATAHQFGLSRTTVTPDKLETAFRDTFRAQMHQYPNYGRADVLRGQYGGPRQWWEEVIRGSFRRVLSTDDVETRPGNSKEHIPDGMVEALLDRFAGPEGYALYDDVLPFFRRMRRLKSARKWSFDRIIVGVISNSDDRVPAVLKSLGLTVGDMRADQDKSSMDLPGFEERNFKKDAAGEYNNDHVDRNLELDIDMVITSYEAGQEKPHRLIFDVTRRQALKVARPWLTSRTKFISVHVGDDFEKDHEAARAAGWESYMLRRDPLETDDFKAKQFGDLLKLTDKLEIFP</sequence>
<dbReference type="EMBL" id="JQFZ01000034">
    <property type="protein sequence ID" value="KGO61439.1"/>
    <property type="molecule type" value="Genomic_DNA"/>
</dbReference>
<dbReference type="InterPro" id="IPR036412">
    <property type="entry name" value="HAD-like_sf"/>
</dbReference>
<dbReference type="RefSeq" id="XP_016602231.1">
    <property type="nucleotide sequence ID" value="XM_016745784.1"/>
</dbReference>
<dbReference type="AlphaFoldDB" id="A0A0A2K167"/>
<dbReference type="PANTHER" id="PTHR46191:SF2">
    <property type="entry name" value="HALOACID DEHALOGENASE-LIKE HYDROLASE DOMAIN-CONTAINING PROTEIN 3"/>
    <property type="match status" value="1"/>
</dbReference>
<dbReference type="InterPro" id="IPR023214">
    <property type="entry name" value="HAD_sf"/>
</dbReference>
<comment type="caution">
    <text evidence="1">The sequence shown here is derived from an EMBL/GenBank/DDBJ whole genome shotgun (WGS) entry which is preliminary data.</text>
</comment>
<evidence type="ECO:0008006" key="3">
    <source>
        <dbReference type="Google" id="ProtNLM"/>
    </source>
</evidence>
<dbReference type="GeneID" id="27681204"/>
<accession>A0A0A2K167</accession>
<dbReference type="Proteomes" id="UP000030143">
    <property type="component" value="Unassembled WGS sequence"/>
</dbReference>
<evidence type="ECO:0000313" key="2">
    <source>
        <dbReference type="Proteomes" id="UP000030143"/>
    </source>
</evidence>
<dbReference type="Gene3D" id="3.40.50.1000">
    <property type="entry name" value="HAD superfamily/HAD-like"/>
    <property type="match status" value="1"/>
</dbReference>
<dbReference type="Gene3D" id="1.10.150.720">
    <property type="entry name" value="Haloacid dehalogenase-like hydrolase"/>
    <property type="match status" value="1"/>
</dbReference>
<keyword evidence="2" id="KW-1185">Reference proteome</keyword>